<evidence type="ECO:0000313" key="3">
    <source>
        <dbReference type="Proteomes" id="UP000268908"/>
    </source>
</evidence>
<keyword evidence="1" id="KW-0472">Membrane</keyword>
<sequence length="157" mass="16619">MTPNKKILMDLAAILGIVLIAVIGYKLSPLLMPKADVSAVSEAGCDLHKRACAATMTGGGRIELSIAPRPIPMVMPLQVEVKTSGLEAAKVEVDFAGVDMNMGYNRPELAAVGPGLFRAEAMLPVCVTGKMAWQATVIVEAGRQRIAAPFRFNSVPD</sequence>
<name>A0A497X9M6_9PROT</name>
<comment type="caution">
    <text evidence="2">The sequence shown here is derived from an EMBL/GenBank/DDBJ whole genome shotgun (WGS) entry which is preliminary data.</text>
</comment>
<evidence type="ECO:0000256" key="1">
    <source>
        <dbReference type="SAM" id="Phobius"/>
    </source>
</evidence>
<gene>
    <name evidence="2" type="ORF">DFR35_2521</name>
</gene>
<dbReference type="AlphaFoldDB" id="A0A497X9M6"/>
<keyword evidence="1" id="KW-1133">Transmembrane helix</keyword>
<dbReference type="RefSeq" id="WP_243642620.1">
    <property type="nucleotide sequence ID" value="NZ_BHVV01000008.1"/>
</dbReference>
<evidence type="ECO:0000313" key="2">
    <source>
        <dbReference type="EMBL" id="RLJ62705.1"/>
    </source>
</evidence>
<organism evidence="2 3">
    <name type="scientific">Sulfurisoma sediminicola</name>
    <dbReference type="NCBI Taxonomy" id="1381557"/>
    <lineage>
        <taxon>Bacteria</taxon>
        <taxon>Pseudomonadati</taxon>
        <taxon>Pseudomonadota</taxon>
        <taxon>Betaproteobacteria</taxon>
        <taxon>Nitrosomonadales</taxon>
        <taxon>Sterolibacteriaceae</taxon>
        <taxon>Sulfurisoma</taxon>
    </lineage>
</organism>
<accession>A0A497X9M6</accession>
<evidence type="ECO:0008006" key="4">
    <source>
        <dbReference type="Google" id="ProtNLM"/>
    </source>
</evidence>
<proteinExistence type="predicted"/>
<reference evidence="2 3" key="1">
    <citation type="submission" date="2018-10" db="EMBL/GenBank/DDBJ databases">
        <title>Genomic Encyclopedia of Type Strains, Phase IV (KMG-IV): sequencing the most valuable type-strain genomes for metagenomic binning, comparative biology and taxonomic classification.</title>
        <authorList>
            <person name="Goeker M."/>
        </authorList>
    </citation>
    <scope>NUCLEOTIDE SEQUENCE [LARGE SCALE GENOMIC DNA]</scope>
    <source>
        <strain evidence="2 3">DSM 26916</strain>
    </source>
</reference>
<keyword evidence="3" id="KW-1185">Reference proteome</keyword>
<protein>
    <recommendedName>
        <fullName evidence="4">YtkA-like domain-containing protein</fullName>
    </recommendedName>
</protein>
<dbReference type="EMBL" id="RCCI01000007">
    <property type="protein sequence ID" value="RLJ62705.1"/>
    <property type="molecule type" value="Genomic_DNA"/>
</dbReference>
<dbReference type="Proteomes" id="UP000268908">
    <property type="component" value="Unassembled WGS sequence"/>
</dbReference>
<feature type="transmembrane region" description="Helical" evidence="1">
    <location>
        <begin position="7"/>
        <end position="25"/>
    </location>
</feature>
<keyword evidence="1" id="KW-0812">Transmembrane</keyword>